<evidence type="ECO:0000256" key="1">
    <source>
        <dbReference type="ARBA" id="ARBA00006226"/>
    </source>
</evidence>
<gene>
    <name evidence="3" type="ORF">F8237_20305</name>
</gene>
<dbReference type="KEGG" id="bbet:F8237_20305"/>
<accession>A0A5P6P9F1</accession>
<dbReference type="InterPro" id="IPR051803">
    <property type="entry name" value="TA_system_RelE-like_toxin"/>
</dbReference>
<keyword evidence="2" id="KW-1277">Toxin-antitoxin system</keyword>
<comment type="similarity">
    <text evidence="1">Belongs to the RelE toxin family.</text>
</comment>
<evidence type="ECO:0000313" key="3">
    <source>
        <dbReference type="EMBL" id="QFI74544.1"/>
    </source>
</evidence>
<protein>
    <submittedName>
        <fullName evidence="3">Type II toxin-antitoxin system RelE/ParE family toxin</fullName>
    </submittedName>
</protein>
<dbReference type="AlphaFoldDB" id="A0A5P6P9F1"/>
<evidence type="ECO:0000256" key="2">
    <source>
        <dbReference type="ARBA" id="ARBA00022649"/>
    </source>
</evidence>
<dbReference type="InterPro" id="IPR035093">
    <property type="entry name" value="RelE/ParE_toxin_dom_sf"/>
</dbReference>
<dbReference type="Pfam" id="PF05016">
    <property type="entry name" value="ParE_toxin"/>
    <property type="match status" value="1"/>
</dbReference>
<dbReference type="InterPro" id="IPR007712">
    <property type="entry name" value="RelE/ParE_toxin"/>
</dbReference>
<proteinExistence type="inferred from homology"/>
<dbReference type="PANTHER" id="PTHR33755:SF6">
    <property type="entry name" value="PLASMID STABILIZATION SYSTEM PROTEIN"/>
    <property type="match status" value="1"/>
</dbReference>
<organism evidence="3 4">
    <name type="scientific">Bradyrhizobium betae</name>
    <dbReference type="NCBI Taxonomy" id="244734"/>
    <lineage>
        <taxon>Bacteria</taxon>
        <taxon>Pseudomonadati</taxon>
        <taxon>Pseudomonadota</taxon>
        <taxon>Alphaproteobacteria</taxon>
        <taxon>Hyphomicrobiales</taxon>
        <taxon>Nitrobacteraceae</taxon>
        <taxon>Bradyrhizobium</taxon>
    </lineage>
</organism>
<dbReference type="OrthoDB" id="5457915at2"/>
<reference evidence="4" key="1">
    <citation type="submission" date="2019-10" db="EMBL/GenBank/DDBJ databases">
        <title>Complete Genome Sequence of Bradyrhizobium betae type strain PL7HG1T.</title>
        <authorList>
            <person name="Bromfield E.S.P."/>
            <person name="Cloutier S."/>
        </authorList>
    </citation>
    <scope>NUCLEOTIDE SEQUENCE [LARGE SCALE GENOMIC DNA]</scope>
    <source>
        <strain evidence="4">PL7HG1</strain>
    </source>
</reference>
<evidence type="ECO:0000313" key="4">
    <source>
        <dbReference type="Proteomes" id="UP000325641"/>
    </source>
</evidence>
<dbReference type="Proteomes" id="UP000325641">
    <property type="component" value="Chromosome"/>
</dbReference>
<dbReference type="RefSeq" id="WP_151647321.1">
    <property type="nucleotide sequence ID" value="NZ_CP044543.1"/>
</dbReference>
<sequence>MAGNLSRRPQVETDLEEIWLFIASDNIGAADRLLDRIGNTFQMIAENPQAGRHRPELGMGIRSFAVGHYVVFYEAFPNGVEIVRVLHGARDIAPNDLD</sequence>
<dbReference type="PANTHER" id="PTHR33755">
    <property type="entry name" value="TOXIN PARE1-RELATED"/>
    <property type="match status" value="1"/>
</dbReference>
<name>A0A5P6P9F1_9BRAD</name>
<dbReference type="EMBL" id="CP044543">
    <property type="protein sequence ID" value="QFI74544.1"/>
    <property type="molecule type" value="Genomic_DNA"/>
</dbReference>
<dbReference type="Gene3D" id="3.30.2310.20">
    <property type="entry name" value="RelE-like"/>
    <property type="match status" value="1"/>
</dbReference>